<proteinExistence type="predicted"/>
<dbReference type="Proteomes" id="UP001396334">
    <property type="component" value="Unassembled WGS sequence"/>
</dbReference>
<evidence type="ECO:0000313" key="1">
    <source>
        <dbReference type="EMBL" id="KAK8492460.1"/>
    </source>
</evidence>
<evidence type="ECO:0000313" key="2">
    <source>
        <dbReference type="Proteomes" id="UP001396334"/>
    </source>
</evidence>
<name>A0ABR2AHF8_9ROSI</name>
<keyword evidence="2" id="KW-1185">Reference proteome</keyword>
<organism evidence="1 2">
    <name type="scientific">Hibiscus sabdariffa</name>
    <name type="common">roselle</name>
    <dbReference type="NCBI Taxonomy" id="183260"/>
    <lineage>
        <taxon>Eukaryota</taxon>
        <taxon>Viridiplantae</taxon>
        <taxon>Streptophyta</taxon>
        <taxon>Embryophyta</taxon>
        <taxon>Tracheophyta</taxon>
        <taxon>Spermatophyta</taxon>
        <taxon>Magnoliopsida</taxon>
        <taxon>eudicotyledons</taxon>
        <taxon>Gunneridae</taxon>
        <taxon>Pentapetalae</taxon>
        <taxon>rosids</taxon>
        <taxon>malvids</taxon>
        <taxon>Malvales</taxon>
        <taxon>Malvaceae</taxon>
        <taxon>Malvoideae</taxon>
        <taxon>Hibiscus</taxon>
    </lineage>
</organism>
<protein>
    <submittedName>
        <fullName evidence="1">Uncharacterized protein</fullName>
    </submittedName>
</protein>
<reference evidence="1 2" key="1">
    <citation type="journal article" date="2024" name="G3 (Bethesda)">
        <title>Genome assembly of Hibiscus sabdariffa L. provides insights into metabolisms of medicinal natural products.</title>
        <authorList>
            <person name="Kim T."/>
        </authorList>
    </citation>
    <scope>NUCLEOTIDE SEQUENCE [LARGE SCALE GENOMIC DNA]</scope>
    <source>
        <strain evidence="1">TK-2024</strain>
        <tissue evidence="1">Old leaves</tissue>
    </source>
</reference>
<comment type="caution">
    <text evidence="1">The sequence shown here is derived from an EMBL/GenBank/DDBJ whole genome shotgun (WGS) entry which is preliminary data.</text>
</comment>
<accession>A0ABR2AHF8</accession>
<sequence>MEDFPAHVAGIFPAGAENGAADLIADFSAEVEEFPPRPKIFRQAKAANCPARTANQSPAEIPVEAGVDKKYKVECDWIGIFF</sequence>
<dbReference type="EMBL" id="JBBPBN010000248">
    <property type="protein sequence ID" value="KAK8492460.1"/>
    <property type="molecule type" value="Genomic_DNA"/>
</dbReference>
<gene>
    <name evidence="1" type="ORF">V6N11_034871</name>
</gene>